<organism evidence="1 2">
    <name type="scientific">Cavenderia fasciculata</name>
    <name type="common">Slime mold</name>
    <name type="synonym">Dictyostelium fasciculatum</name>
    <dbReference type="NCBI Taxonomy" id="261658"/>
    <lineage>
        <taxon>Eukaryota</taxon>
        <taxon>Amoebozoa</taxon>
        <taxon>Evosea</taxon>
        <taxon>Eumycetozoa</taxon>
        <taxon>Dictyostelia</taxon>
        <taxon>Acytosteliales</taxon>
        <taxon>Cavenderiaceae</taxon>
        <taxon>Cavenderia</taxon>
    </lineage>
</organism>
<reference evidence="2" key="1">
    <citation type="journal article" date="2011" name="Genome Res.">
        <title>Phylogeny-wide analysis of social amoeba genomes highlights ancient origins for complex intercellular communication.</title>
        <authorList>
            <person name="Heidel A.J."/>
            <person name="Lawal H.M."/>
            <person name="Felder M."/>
            <person name="Schilde C."/>
            <person name="Helps N.R."/>
            <person name="Tunggal B."/>
            <person name="Rivero F."/>
            <person name="John U."/>
            <person name="Schleicher M."/>
            <person name="Eichinger L."/>
            <person name="Platzer M."/>
            <person name="Noegel A.A."/>
            <person name="Schaap P."/>
            <person name="Gloeckner G."/>
        </authorList>
    </citation>
    <scope>NUCLEOTIDE SEQUENCE [LARGE SCALE GENOMIC DNA]</scope>
    <source>
        <strain evidence="2">SH3</strain>
    </source>
</reference>
<dbReference type="Proteomes" id="UP000007797">
    <property type="component" value="Unassembled WGS sequence"/>
</dbReference>
<protein>
    <submittedName>
        <fullName evidence="1">Uncharacterized protein</fullName>
    </submittedName>
</protein>
<evidence type="ECO:0000313" key="1">
    <source>
        <dbReference type="EMBL" id="EGG13972.1"/>
    </source>
</evidence>
<evidence type="ECO:0000313" key="2">
    <source>
        <dbReference type="Proteomes" id="UP000007797"/>
    </source>
</evidence>
<sequence length="136" mass="15735">MSFSISQLPAFINSIHFFYHPFDPQFTLFVLNLIQPLQGLFNAVVYGLNEGFATRYSECIDKYLSCRCIKSRNYRDETTTQPLIVNYSLQDEDDDFSDEYKTQPDKKVSLNAPPTIDSEFNHLIGPTHPSLTNYYT</sequence>
<gene>
    <name evidence="1" type="ORF">DFA_11733</name>
</gene>
<proteinExistence type="predicted"/>
<dbReference type="GeneID" id="14866362"/>
<dbReference type="KEGG" id="dfa:DFA_11733"/>
<dbReference type="EMBL" id="GL883029">
    <property type="protein sequence ID" value="EGG13972.1"/>
    <property type="molecule type" value="Genomic_DNA"/>
</dbReference>
<dbReference type="AlphaFoldDB" id="F4QE25"/>
<accession>F4QE25</accession>
<dbReference type="OrthoDB" id="100006at2759"/>
<dbReference type="RefSeq" id="XP_004350680.1">
    <property type="nucleotide sequence ID" value="XM_004350629.1"/>
</dbReference>
<name>F4QE25_CACFS</name>
<keyword evidence="2" id="KW-1185">Reference proteome</keyword>